<feature type="region of interest" description="Disordered" evidence="1">
    <location>
        <begin position="286"/>
        <end position="326"/>
    </location>
</feature>
<feature type="compositionally biased region" description="Low complexity" evidence="1">
    <location>
        <begin position="364"/>
        <end position="375"/>
    </location>
</feature>
<feature type="compositionally biased region" description="Basic and acidic residues" evidence="1">
    <location>
        <begin position="286"/>
        <end position="307"/>
    </location>
</feature>
<dbReference type="GeneID" id="81368666"/>
<dbReference type="AlphaFoldDB" id="A0A9W9W1Q5"/>
<organism evidence="2 3">
    <name type="scientific">Penicillium cosmopolitanum</name>
    <dbReference type="NCBI Taxonomy" id="1131564"/>
    <lineage>
        <taxon>Eukaryota</taxon>
        <taxon>Fungi</taxon>
        <taxon>Dikarya</taxon>
        <taxon>Ascomycota</taxon>
        <taxon>Pezizomycotina</taxon>
        <taxon>Eurotiomycetes</taxon>
        <taxon>Eurotiomycetidae</taxon>
        <taxon>Eurotiales</taxon>
        <taxon>Aspergillaceae</taxon>
        <taxon>Penicillium</taxon>
    </lineage>
</organism>
<evidence type="ECO:0000313" key="3">
    <source>
        <dbReference type="Proteomes" id="UP001147747"/>
    </source>
</evidence>
<evidence type="ECO:0000256" key="1">
    <source>
        <dbReference type="SAM" id="MobiDB-lite"/>
    </source>
</evidence>
<feature type="compositionally biased region" description="Basic and acidic residues" evidence="1">
    <location>
        <begin position="409"/>
        <end position="418"/>
    </location>
</feature>
<feature type="region of interest" description="Disordered" evidence="1">
    <location>
        <begin position="355"/>
        <end position="451"/>
    </location>
</feature>
<reference evidence="2" key="2">
    <citation type="journal article" date="2023" name="IMA Fungus">
        <title>Comparative genomic study of the Penicillium genus elucidates a diverse pangenome and 15 lateral gene transfer events.</title>
        <authorList>
            <person name="Petersen C."/>
            <person name="Sorensen T."/>
            <person name="Nielsen M.R."/>
            <person name="Sondergaard T.E."/>
            <person name="Sorensen J.L."/>
            <person name="Fitzpatrick D.A."/>
            <person name="Frisvad J.C."/>
            <person name="Nielsen K.L."/>
        </authorList>
    </citation>
    <scope>NUCLEOTIDE SEQUENCE</scope>
    <source>
        <strain evidence="2">IBT 29677</strain>
    </source>
</reference>
<feature type="region of interest" description="Disordered" evidence="1">
    <location>
        <begin position="209"/>
        <end position="240"/>
    </location>
</feature>
<evidence type="ECO:0000313" key="2">
    <source>
        <dbReference type="EMBL" id="KAJ5396936.1"/>
    </source>
</evidence>
<accession>A0A9W9W1Q5</accession>
<feature type="compositionally biased region" description="Basic residues" evidence="1">
    <location>
        <begin position="442"/>
        <end position="451"/>
    </location>
</feature>
<sequence>MDTRPRWFQHQGPRELIPPYFPGLIILRCLVHSGLGQTPLALTSNQPSTSLDTEVNQQTTNFLENNIPSPSTTSSDELSSHKTSEFSLSEDEDEDESEENTSDNPPERAATHNNISCEFAGTCQMDREQHTHYRKIISHVFGRNKSTTKVFPEYVWVHYCRKHYQRARYRAGQWPFTQCDLLIESLSRMEEWGGVKSFLLILRRREQERRHNTNTDEDISGSTTNSPRPPSGSGSAVKLSPIGRRNPIAVTAPVPDWLLERLGSDLTFNDIREIIRQIRQHMEEVQRSNEEAEEEAAKDAHSAEASKTKKGKARRGSSTSTSKRTHNEVRFPDIEIIPIFEQWALEDHKILREQQKNDKEKDSSSQNSKTKPSTSSKKRSNLTSAAGNSSTPRGKRGSSARTTPSSRQSLDRVNERGGVKKPSTTKASNASTNYQRPPNGKGKGKGPSRKR</sequence>
<feature type="compositionally biased region" description="Polar residues" evidence="1">
    <location>
        <begin position="382"/>
        <end position="392"/>
    </location>
</feature>
<feature type="region of interest" description="Disordered" evidence="1">
    <location>
        <begin position="63"/>
        <end position="113"/>
    </location>
</feature>
<gene>
    <name evidence="2" type="ORF">N7509_005049</name>
</gene>
<feature type="compositionally biased region" description="Polar residues" evidence="1">
    <location>
        <begin position="422"/>
        <end position="435"/>
    </location>
</feature>
<dbReference type="RefSeq" id="XP_056488988.1">
    <property type="nucleotide sequence ID" value="XM_056629686.1"/>
</dbReference>
<feature type="compositionally biased region" description="Acidic residues" evidence="1">
    <location>
        <begin position="88"/>
        <end position="101"/>
    </location>
</feature>
<comment type="caution">
    <text evidence="2">The sequence shown here is derived from an EMBL/GenBank/DDBJ whole genome shotgun (WGS) entry which is preliminary data.</text>
</comment>
<reference evidence="2" key="1">
    <citation type="submission" date="2022-12" db="EMBL/GenBank/DDBJ databases">
        <authorList>
            <person name="Petersen C."/>
        </authorList>
    </citation>
    <scope>NUCLEOTIDE SEQUENCE</scope>
    <source>
        <strain evidence="2">IBT 29677</strain>
    </source>
</reference>
<protein>
    <submittedName>
        <fullName evidence="2">Uncharacterized protein</fullName>
    </submittedName>
</protein>
<dbReference type="Proteomes" id="UP001147747">
    <property type="component" value="Unassembled WGS sequence"/>
</dbReference>
<dbReference type="OrthoDB" id="4161595at2759"/>
<feature type="compositionally biased region" description="Polar residues" evidence="1">
    <location>
        <begin position="399"/>
        <end position="408"/>
    </location>
</feature>
<dbReference type="EMBL" id="JAPZBU010000006">
    <property type="protein sequence ID" value="KAJ5396936.1"/>
    <property type="molecule type" value="Genomic_DNA"/>
</dbReference>
<keyword evidence="3" id="KW-1185">Reference proteome</keyword>
<proteinExistence type="predicted"/>
<name>A0A9W9W1Q5_9EURO</name>